<feature type="chain" id="PRO_5001991511" description="Ankyrin" evidence="2">
    <location>
        <begin position="19"/>
        <end position="115"/>
    </location>
</feature>
<name>A0A0A2LVD2_9FLAO</name>
<dbReference type="EMBL" id="JRLV01000001">
    <property type="protein sequence ID" value="KGO84322.1"/>
    <property type="molecule type" value="Genomic_DNA"/>
</dbReference>
<comment type="caution">
    <text evidence="3">The sequence shown here is derived from an EMBL/GenBank/DDBJ whole genome shotgun (WGS) entry which is preliminary data.</text>
</comment>
<feature type="region of interest" description="Disordered" evidence="1">
    <location>
        <begin position="20"/>
        <end position="79"/>
    </location>
</feature>
<dbReference type="Proteomes" id="UP000030129">
    <property type="component" value="Unassembled WGS sequence"/>
</dbReference>
<evidence type="ECO:0000256" key="2">
    <source>
        <dbReference type="SAM" id="SignalP"/>
    </source>
</evidence>
<protein>
    <recommendedName>
        <fullName evidence="5">Ankyrin</fullName>
    </recommendedName>
</protein>
<evidence type="ECO:0000313" key="4">
    <source>
        <dbReference type="Proteomes" id="UP000030129"/>
    </source>
</evidence>
<evidence type="ECO:0000256" key="1">
    <source>
        <dbReference type="SAM" id="MobiDB-lite"/>
    </source>
</evidence>
<evidence type="ECO:0008006" key="5">
    <source>
        <dbReference type="Google" id="ProtNLM"/>
    </source>
</evidence>
<keyword evidence="2" id="KW-0732">Signal</keyword>
<keyword evidence="4" id="KW-1185">Reference proteome</keyword>
<proteinExistence type="predicted"/>
<gene>
    <name evidence="3" type="ORF">Q763_00830</name>
</gene>
<feature type="signal peptide" evidence="2">
    <location>
        <begin position="1"/>
        <end position="18"/>
    </location>
</feature>
<evidence type="ECO:0000313" key="3">
    <source>
        <dbReference type="EMBL" id="KGO84322.1"/>
    </source>
</evidence>
<dbReference type="AlphaFoldDB" id="A0A0A2LVD2"/>
<feature type="compositionally biased region" description="Low complexity" evidence="1">
    <location>
        <begin position="50"/>
        <end position="62"/>
    </location>
</feature>
<feature type="compositionally biased region" description="Low complexity" evidence="1">
    <location>
        <begin position="20"/>
        <end position="38"/>
    </location>
</feature>
<dbReference type="STRING" id="1406840.Q763_00830"/>
<organism evidence="3 4">
    <name type="scientific">Flavobacterium beibuense F44-8</name>
    <dbReference type="NCBI Taxonomy" id="1406840"/>
    <lineage>
        <taxon>Bacteria</taxon>
        <taxon>Pseudomonadati</taxon>
        <taxon>Bacteroidota</taxon>
        <taxon>Flavobacteriia</taxon>
        <taxon>Flavobacteriales</taxon>
        <taxon>Flavobacteriaceae</taxon>
        <taxon>Flavobacterium</taxon>
    </lineage>
</organism>
<accession>A0A0A2LVD2</accession>
<sequence>MKALFIIFFMGLSFTALANNGNNGNDNKTTPNPTENNTVLSKTEQETKNAKVAKTATTASAVKTEEATPVKPVSKKQTSRVCTTGTEVPGYGISSFFVELVHTGNIKLVKMLLDD</sequence>
<dbReference type="RefSeq" id="WP_035130004.1">
    <property type="nucleotide sequence ID" value="NZ_JRLV01000001.1"/>
</dbReference>
<reference evidence="3 4" key="1">
    <citation type="submission" date="2013-09" db="EMBL/GenBank/DDBJ databases">
        <authorList>
            <person name="Zeng Z."/>
            <person name="Chen C."/>
        </authorList>
    </citation>
    <scope>NUCLEOTIDE SEQUENCE [LARGE SCALE GENOMIC DNA]</scope>
    <source>
        <strain evidence="3 4">F44-8</strain>
    </source>
</reference>